<dbReference type="InterPro" id="IPR021257">
    <property type="entry name" value="DUF2809"/>
</dbReference>
<evidence type="ECO:0000313" key="2">
    <source>
        <dbReference type="EMBL" id="SBT40938.1"/>
    </source>
</evidence>
<evidence type="ECO:0000313" key="3">
    <source>
        <dbReference type="Proteomes" id="UP000199385"/>
    </source>
</evidence>
<dbReference type="PATRIC" id="fig|261654.4.peg.1466"/>
<dbReference type="Pfam" id="PF10025">
    <property type="entry name" value="DUF2267"/>
    <property type="match status" value="1"/>
</dbReference>
<organism evidence="2 3">
    <name type="scientific">Micromonospora auratinigra</name>
    <dbReference type="NCBI Taxonomy" id="261654"/>
    <lineage>
        <taxon>Bacteria</taxon>
        <taxon>Bacillati</taxon>
        <taxon>Actinomycetota</taxon>
        <taxon>Actinomycetes</taxon>
        <taxon>Micromonosporales</taxon>
        <taxon>Micromonosporaceae</taxon>
        <taxon>Micromonospora</taxon>
    </lineage>
</organism>
<gene>
    <name evidence="2" type="ORF">GA0070611_1439</name>
</gene>
<dbReference type="AlphaFoldDB" id="A0A1A8ZAE2"/>
<reference evidence="3" key="1">
    <citation type="submission" date="2016-06" db="EMBL/GenBank/DDBJ databases">
        <authorList>
            <person name="Varghese N."/>
            <person name="Submissions Spin"/>
        </authorList>
    </citation>
    <scope>NUCLEOTIDE SEQUENCE [LARGE SCALE GENOMIC DNA]</scope>
    <source>
        <strain evidence="3">DSM 44815</strain>
    </source>
</reference>
<sequence length="272" mass="28487">MSIRLRLLALVAAGGFLAVALTIRALADGALEQHSGTALYASMVYAGVFVLRPRTRPVPAGVAATVFCWVVETAQLTGVPAALSAHSLLARLVLGVRFDPLDLCWYPVGVLPLVALHLLLPFAAAVAGNTGHPAERGALTMDDNQFIGLVAQRTGASSEQATAFARATLTTLAERIDGGEARDLADRLPAGLRPYAFGPGETAERFGLDVFVQRVSGRADVDVAAAKDGVTAVFDVLREAVGPAAYAQAVGQLPAEYGEVADQRAPFVERTR</sequence>
<dbReference type="STRING" id="261654.GA0070611_1439"/>
<evidence type="ECO:0000256" key="1">
    <source>
        <dbReference type="SAM" id="Phobius"/>
    </source>
</evidence>
<dbReference type="Pfam" id="PF10990">
    <property type="entry name" value="DUF2809"/>
    <property type="match status" value="1"/>
</dbReference>
<keyword evidence="1" id="KW-1133">Transmembrane helix</keyword>
<dbReference type="InterPro" id="IPR018727">
    <property type="entry name" value="DUF2267"/>
</dbReference>
<keyword evidence="1" id="KW-0812">Transmembrane</keyword>
<dbReference type="InterPro" id="IPR038282">
    <property type="entry name" value="DUF2267_sf"/>
</dbReference>
<keyword evidence="1" id="KW-0472">Membrane</keyword>
<keyword evidence="3" id="KW-1185">Reference proteome</keyword>
<name>A0A1A8ZAE2_9ACTN</name>
<feature type="transmembrane region" description="Helical" evidence="1">
    <location>
        <begin position="105"/>
        <end position="127"/>
    </location>
</feature>
<dbReference type="Gene3D" id="1.10.490.110">
    <property type="entry name" value="Uncharacterized conserved protein DUF2267"/>
    <property type="match status" value="1"/>
</dbReference>
<feature type="transmembrane region" description="Helical" evidence="1">
    <location>
        <begin position="60"/>
        <end position="85"/>
    </location>
</feature>
<dbReference type="Proteomes" id="UP000199385">
    <property type="component" value="Chromosome I"/>
</dbReference>
<feature type="transmembrane region" description="Helical" evidence="1">
    <location>
        <begin position="37"/>
        <end position="53"/>
    </location>
</feature>
<protein>
    <submittedName>
        <fullName evidence="2">Uncharacterized conserved protein, DUF2267 family</fullName>
    </submittedName>
</protein>
<accession>A0A1A8ZAE2</accession>
<dbReference type="EMBL" id="LT594323">
    <property type="protein sequence ID" value="SBT40938.1"/>
    <property type="molecule type" value="Genomic_DNA"/>
</dbReference>
<proteinExistence type="predicted"/>
<dbReference type="RefSeq" id="WP_231921355.1">
    <property type="nucleotide sequence ID" value="NZ_LT594323.1"/>
</dbReference>